<proteinExistence type="predicted"/>
<dbReference type="Gene3D" id="3.90.550.10">
    <property type="entry name" value="Spore Coat Polysaccharide Biosynthesis Protein SpsA, Chain A"/>
    <property type="match status" value="1"/>
</dbReference>
<keyword evidence="2" id="KW-0808">Transferase</keyword>
<dbReference type="STRING" id="1666911.HLUCCA11_08680"/>
<dbReference type="PANTHER" id="PTHR22916">
    <property type="entry name" value="GLYCOSYLTRANSFERASE"/>
    <property type="match status" value="1"/>
</dbReference>
<dbReference type="InterPro" id="IPR029044">
    <property type="entry name" value="Nucleotide-diphossugar_trans"/>
</dbReference>
<dbReference type="Proteomes" id="UP000050465">
    <property type="component" value="Unassembled WGS sequence"/>
</dbReference>
<evidence type="ECO:0000259" key="1">
    <source>
        <dbReference type="Pfam" id="PF00535"/>
    </source>
</evidence>
<dbReference type="PANTHER" id="PTHR22916:SF65">
    <property type="entry name" value="SLR1065 PROTEIN"/>
    <property type="match status" value="1"/>
</dbReference>
<dbReference type="PATRIC" id="fig|1666911.3.peg.4121"/>
<protein>
    <submittedName>
        <fullName evidence="2">Glycosyltransferases involved in cell wall biogenesis</fullName>
    </submittedName>
</protein>
<comment type="caution">
    <text evidence="2">The sequence shown here is derived from an EMBL/GenBank/DDBJ whole genome shotgun (WGS) entry which is preliminary data.</text>
</comment>
<dbReference type="InterPro" id="IPR001173">
    <property type="entry name" value="Glyco_trans_2-like"/>
</dbReference>
<gene>
    <name evidence="2" type="ORF">HLUCCA11_08680</name>
</gene>
<dbReference type="AlphaFoldDB" id="A0A0P7YXI0"/>
<dbReference type="EMBL" id="LJZR01000009">
    <property type="protein sequence ID" value="KPQ35961.1"/>
    <property type="molecule type" value="Genomic_DNA"/>
</dbReference>
<dbReference type="GO" id="GO:0016740">
    <property type="term" value="F:transferase activity"/>
    <property type="evidence" value="ECO:0007669"/>
    <property type="project" value="UniProtKB-KW"/>
</dbReference>
<accession>A0A0P7YXI0</accession>
<organism evidence="2 3">
    <name type="scientific">Phormidesmis priestleyi Ana</name>
    <dbReference type="NCBI Taxonomy" id="1666911"/>
    <lineage>
        <taxon>Bacteria</taxon>
        <taxon>Bacillati</taxon>
        <taxon>Cyanobacteriota</taxon>
        <taxon>Cyanophyceae</taxon>
        <taxon>Leptolyngbyales</taxon>
        <taxon>Leptolyngbyaceae</taxon>
        <taxon>Phormidesmis</taxon>
    </lineage>
</organism>
<feature type="domain" description="Glycosyltransferase 2-like" evidence="1">
    <location>
        <begin position="13"/>
        <end position="178"/>
    </location>
</feature>
<dbReference type="Pfam" id="PF00535">
    <property type="entry name" value="Glycos_transf_2"/>
    <property type="match status" value="1"/>
</dbReference>
<dbReference type="SUPFAM" id="SSF53448">
    <property type="entry name" value="Nucleotide-diphospho-sugar transferases"/>
    <property type="match status" value="1"/>
</dbReference>
<evidence type="ECO:0000313" key="2">
    <source>
        <dbReference type="EMBL" id="KPQ35961.1"/>
    </source>
</evidence>
<reference evidence="2 3" key="1">
    <citation type="submission" date="2015-09" db="EMBL/GenBank/DDBJ databases">
        <title>Identification and resolution of microdiversity through metagenomic sequencing of parallel consortia.</title>
        <authorList>
            <person name="Nelson W.C."/>
            <person name="Romine M.F."/>
            <person name="Lindemann S.R."/>
        </authorList>
    </citation>
    <scope>NUCLEOTIDE SEQUENCE [LARGE SCALE GENOMIC DNA]</scope>
    <source>
        <strain evidence="2">Ana</strain>
    </source>
</reference>
<sequence>MSSSKAQSPSTVSILINNYNYAQFLDESIQSALNQTYEPCEIIIVDDGSQDTSVAVIEQYLPNINALMKENAGQASAFNAGFFLCTGDIICFLDADDYFYSEKISEIVRIFSKNPDIGWIFHPLEYVTAQGTPLNKSNASDITQSKNIDFRIKLKLGISPKESIPCGLCFRRSTLEKILPMPESIGVSISDNYLKYAAIGLSPGLLLDKKLAVQRIHSSNTYTFRQDNHLLRAEIHIKTGYYLQEQFPEFGLFADKLFVKGVAEMLSMFSFKKLWNIEEVSKHIIRNLYPHFVMLNFLKCVFHIFKFSYLRLQHQMIGN</sequence>
<evidence type="ECO:0000313" key="3">
    <source>
        <dbReference type="Proteomes" id="UP000050465"/>
    </source>
</evidence>
<name>A0A0P7YXI0_9CYAN</name>